<reference evidence="4 5" key="1">
    <citation type="submission" date="2020-08" db="EMBL/GenBank/DDBJ databases">
        <title>Sequencing the genomes of 1000 actinobacteria strains.</title>
        <authorList>
            <person name="Klenk H.-P."/>
        </authorList>
    </citation>
    <scope>NUCLEOTIDE SEQUENCE [LARGE SCALE GENOMIC DNA]</scope>
    <source>
        <strain evidence="4 5">DSM 43036</strain>
    </source>
</reference>
<dbReference type="Gene3D" id="3.90.1200.10">
    <property type="match status" value="1"/>
</dbReference>
<keyword evidence="2" id="KW-0560">Oxidoreductase</keyword>
<dbReference type="PRINTS" id="PR00071">
    <property type="entry name" value="HMGCOARDTASE"/>
</dbReference>
<dbReference type="PANTHER" id="PTHR10572:SF24">
    <property type="entry name" value="3-HYDROXY-3-METHYLGLUTARYL-COENZYME A REDUCTASE"/>
    <property type="match status" value="1"/>
</dbReference>
<evidence type="ECO:0000313" key="5">
    <source>
        <dbReference type="Proteomes" id="UP000618986"/>
    </source>
</evidence>
<dbReference type="InterPro" id="IPR009029">
    <property type="entry name" value="HMG_CoA_Rdtase_sub-bd_dom_sf"/>
</dbReference>
<evidence type="ECO:0000256" key="1">
    <source>
        <dbReference type="ARBA" id="ARBA00007661"/>
    </source>
</evidence>
<keyword evidence="5" id="KW-1185">Reference proteome</keyword>
<dbReference type="InterPro" id="IPR009023">
    <property type="entry name" value="HMG_CoA_Rdtase_NAD(P)-bd_sf"/>
</dbReference>
<dbReference type="InterPro" id="IPR023076">
    <property type="entry name" value="HMG_CoA_Rdtase_CS"/>
</dbReference>
<dbReference type="PROSITE" id="PS50065">
    <property type="entry name" value="HMG_COA_REDUCTASE_4"/>
    <property type="match status" value="1"/>
</dbReference>
<dbReference type="SUPFAM" id="SSF56112">
    <property type="entry name" value="Protein kinase-like (PK-like)"/>
    <property type="match status" value="1"/>
</dbReference>
<dbReference type="PANTHER" id="PTHR10572">
    <property type="entry name" value="3-HYDROXY-3-METHYLGLUTARYL-COENZYME A REDUCTASE"/>
    <property type="match status" value="1"/>
</dbReference>
<dbReference type="InterPro" id="IPR023074">
    <property type="entry name" value="HMG_CoA_Rdtase_cat_sf"/>
</dbReference>
<sequence>MASVSRGARAITRGGGVATRTLGQRMTRAPAYEFSDLAAAAAFVDWLGTVRPGMEGQVREVSRHTTLVSVEPFQIGRYVHLLLGYETADAAGQNMTTVATWRICQWLDEALVGRPEITPVRYFVEGNLSGDKKVSHLSMTGGRGIRVTAECHLDRATVEATLKTTPESLMALYHCSVLASQQAGMVGHNINVSNVISAMFIATGQDVACVHESGAGIFSLEPTDGGLLATLLLPNLVLGTVGGGTGLPQQRDLLAVLGCAGEGTGRRLAEIICGFALALDVSTCAAVSGGQFADAHQRLGRARRVNWLTREELQTVIAPRLLRGTIPSDEVTVTAAPAEEFGGSGILSDLAARGERRKFTGLHPLRVDCVGLDGQRHRLGVVAKIKALDDEVLVEIGKIASLGGQRLGAAWRRHGRAVGGFSGAHRRELAIYRSQHPSLVDVLPRCYGWHDDPDREAYVLLLEDLRESAVLLDPADGIRGWTSAHVGAAVAGIAGVHSGWLERREDAAALGVSDGLPGLAAAGELWTALIDHNAATYPDLLKAGSSGLDLATLARWLVERIASWTAELAAMPRTLVHHDFNPRNIAFRPNGRLPIVYDWELATWHVPQRDLAELLTFVLTPEASPDEVESYLVMHWERLGGPACGADLTLWRRGYQLALWDLLLSRLQLYLLAHEHREYPFLERVVGTTRRLCEIEAQVGRVGVGHG</sequence>
<dbReference type="PROSITE" id="PS00318">
    <property type="entry name" value="HMG_COA_REDUCTASE_2"/>
    <property type="match status" value="1"/>
</dbReference>
<feature type="domain" description="Aminoglycoside phosphotransferase" evidence="3">
    <location>
        <begin position="538"/>
        <end position="632"/>
    </location>
</feature>
<name>A0ABR6MD23_MICEC</name>
<comment type="similarity">
    <text evidence="1">Belongs to the HMG-CoA reductase family.</text>
</comment>
<gene>
    <name evidence="4" type="ORF">FHU28_003118</name>
</gene>
<dbReference type="InterPro" id="IPR011009">
    <property type="entry name" value="Kinase-like_dom_sf"/>
</dbReference>
<evidence type="ECO:0000259" key="3">
    <source>
        <dbReference type="Pfam" id="PF01636"/>
    </source>
</evidence>
<dbReference type="Pfam" id="PF01636">
    <property type="entry name" value="APH"/>
    <property type="match status" value="1"/>
</dbReference>
<dbReference type="SUPFAM" id="SSF55035">
    <property type="entry name" value="NAD-binding domain of HMG-CoA reductase"/>
    <property type="match status" value="1"/>
</dbReference>
<dbReference type="EMBL" id="JACHJC010000001">
    <property type="protein sequence ID" value="MBB5113279.1"/>
    <property type="molecule type" value="Genomic_DNA"/>
</dbReference>
<dbReference type="SUPFAM" id="SSF56542">
    <property type="entry name" value="Substrate-binding domain of HMG-CoA reductase"/>
    <property type="match status" value="1"/>
</dbReference>
<accession>A0ABR6MD23</accession>
<evidence type="ECO:0000256" key="2">
    <source>
        <dbReference type="ARBA" id="ARBA00023002"/>
    </source>
</evidence>
<evidence type="ECO:0000313" key="4">
    <source>
        <dbReference type="EMBL" id="MBB5113279.1"/>
    </source>
</evidence>
<organism evidence="4 5">
    <name type="scientific">Micromonospora echinospora</name>
    <name type="common">Micromonospora purpurea</name>
    <dbReference type="NCBI Taxonomy" id="1877"/>
    <lineage>
        <taxon>Bacteria</taxon>
        <taxon>Bacillati</taxon>
        <taxon>Actinomycetota</taxon>
        <taxon>Actinomycetes</taxon>
        <taxon>Micromonosporales</taxon>
        <taxon>Micromonosporaceae</taxon>
        <taxon>Micromonospora</taxon>
    </lineage>
</organism>
<dbReference type="InterPro" id="IPR002575">
    <property type="entry name" value="Aminoglycoside_PTrfase"/>
</dbReference>
<dbReference type="Pfam" id="PF00368">
    <property type="entry name" value="HMG-CoA_red"/>
    <property type="match status" value="1"/>
</dbReference>
<dbReference type="Gene3D" id="3.90.770.10">
    <property type="entry name" value="3-hydroxy-3-methylglutaryl-coenzyme A Reductase, Chain A, domain 2"/>
    <property type="match status" value="1"/>
</dbReference>
<dbReference type="InterPro" id="IPR002202">
    <property type="entry name" value="HMG_CoA_Rdtase"/>
</dbReference>
<dbReference type="Proteomes" id="UP000618986">
    <property type="component" value="Unassembled WGS sequence"/>
</dbReference>
<protein>
    <submittedName>
        <fullName evidence="4">Hydroxymethylglutaryl-CoA reductase</fullName>
    </submittedName>
</protein>
<proteinExistence type="inferred from homology"/>
<comment type="caution">
    <text evidence="4">The sequence shown here is derived from an EMBL/GenBank/DDBJ whole genome shotgun (WGS) entry which is preliminary data.</text>
</comment>
<dbReference type="Gene3D" id="3.30.70.420">
    <property type="entry name" value="Hydroxymethylglutaryl-CoA reductase, class I/II, NAD/NADP-binding domain"/>
    <property type="match status" value="1"/>
</dbReference>